<dbReference type="GeneID" id="81364918"/>
<reference evidence="2" key="2">
    <citation type="journal article" date="2023" name="IMA Fungus">
        <title>Comparative genomic study of the Penicillium genus elucidates a diverse pangenome and 15 lateral gene transfer events.</title>
        <authorList>
            <person name="Petersen C."/>
            <person name="Sorensen T."/>
            <person name="Nielsen M.R."/>
            <person name="Sondergaard T.E."/>
            <person name="Sorensen J.L."/>
            <person name="Fitzpatrick D.A."/>
            <person name="Frisvad J.C."/>
            <person name="Nielsen K.L."/>
        </authorList>
    </citation>
    <scope>NUCLEOTIDE SEQUENCE</scope>
    <source>
        <strain evidence="2">IBT 29677</strain>
    </source>
</reference>
<dbReference type="OrthoDB" id="4462505at2759"/>
<dbReference type="AlphaFoldDB" id="A0A9W9WCJ8"/>
<dbReference type="Proteomes" id="UP001147747">
    <property type="component" value="Unassembled WGS sequence"/>
</dbReference>
<dbReference type="RefSeq" id="XP_056494520.1">
    <property type="nucleotide sequence ID" value="XM_056625938.1"/>
</dbReference>
<feature type="signal peptide" evidence="1">
    <location>
        <begin position="1"/>
        <end position="19"/>
    </location>
</feature>
<protein>
    <submittedName>
        <fullName evidence="2">Uncharacterized protein</fullName>
    </submittedName>
</protein>
<gene>
    <name evidence="2" type="ORF">N7509_001301</name>
</gene>
<feature type="chain" id="PRO_5040962882" evidence="1">
    <location>
        <begin position="20"/>
        <end position="134"/>
    </location>
</feature>
<dbReference type="EMBL" id="JAPZBU010000003">
    <property type="protein sequence ID" value="KAJ5414674.1"/>
    <property type="molecule type" value="Genomic_DNA"/>
</dbReference>
<evidence type="ECO:0000313" key="3">
    <source>
        <dbReference type="Proteomes" id="UP001147747"/>
    </source>
</evidence>
<evidence type="ECO:0000256" key="1">
    <source>
        <dbReference type="SAM" id="SignalP"/>
    </source>
</evidence>
<sequence length="134" mass="14782">MHFSAIAILCSVFALSSTASPVVSSSVNFTNEVFEKRQAVETEYEALFKTAKRCCINCDNPYARCGASENGKREAVETEQEALFGTVKRGDTAGAPQWPTKRCCILCDNRYARCSSSDKRDFVSTLEEAVEDTN</sequence>
<reference evidence="2" key="1">
    <citation type="submission" date="2022-12" db="EMBL/GenBank/DDBJ databases">
        <authorList>
            <person name="Petersen C."/>
        </authorList>
    </citation>
    <scope>NUCLEOTIDE SEQUENCE</scope>
    <source>
        <strain evidence="2">IBT 29677</strain>
    </source>
</reference>
<organism evidence="2 3">
    <name type="scientific">Penicillium cosmopolitanum</name>
    <dbReference type="NCBI Taxonomy" id="1131564"/>
    <lineage>
        <taxon>Eukaryota</taxon>
        <taxon>Fungi</taxon>
        <taxon>Dikarya</taxon>
        <taxon>Ascomycota</taxon>
        <taxon>Pezizomycotina</taxon>
        <taxon>Eurotiomycetes</taxon>
        <taxon>Eurotiomycetidae</taxon>
        <taxon>Eurotiales</taxon>
        <taxon>Aspergillaceae</taxon>
        <taxon>Penicillium</taxon>
    </lineage>
</organism>
<proteinExistence type="predicted"/>
<keyword evidence="1" id="KW-0732">Signal</keyword>
<evidence type="ECO:0000313" key="2">
    <source>
        <dbReference type="EMBL" id="KAJ5414674.1"/>
    </source>
</evidence>
<comment type="caution">
    <text evidence="2">The sequence shown here is derived from an EMBL/GenBank/DDBJ whole genome shotgun (WGS) entry which is preliminary data.</text>
</comment>
<accession>A0A9W9WCJ8</accession>
<name>A0A9W9WCJ8_9EURO</name>
<keyword evidence="3" id="KW-1185">Reference proteome</keyword>